<dbReference type="PRINTS" id="PR00605">
    <property type="entry name" value="CYTCHROMECIC"/>
</dbReference>
<dbReference type="EMBL" id="JAYGHG010000017">
    <property type="protein sequence ID" value="MEA5582020.1"/>
    <property type="molecule type" value="Genomic_DNA"/>
</dbReference>
<feature type="binding site" description="axial binding residue" evidence="9">
    <location>
        <position position="83"/>
    </location>
    <ligand>
        <name>heme c</name>
        <dbReference type="ChEBI" id="CHEBI:61717"/>
    </ligand>
    <ligandPart>
        <name>Fe</name>
        <dbReference type="ChEBI" id="CHEBI:18248"/>
    </ligandPart>
</feature>
<proteinExistence type="inferred from homology"/>
<evidence type="ECO:0000256" key="4">
    <source>
        <dbReference type="ARBA" id="ARBA00022617"/>
    </source>
</evidence>
<dbReference type="InterPro" id="IPR023655">
    <property type="entry name" value="Cyt_C6"/>
</dbReference>
<keyword evidence="5 9" id="KW-0479">Metal-binding</keyword>
<dbReference type="NCBIfam" id="NF045930">
    <property type="entry name" value="Cytc6PetJCyano"/>
    <property type="match status" value="1"/>
</dbReference>
<protein>
    <recommendedName>
        <fullName evidence="9">Cytochrome c6</fullName>
    </recommendedName>
    <alternativeName>
        <fullName evidence="9">Cytochrome c-553</fullName>
    </alternativeName>
    <alternativeName>
        <fullName evidence="9">Cytochrome c553</fullName>
    </alternativeName>
    <alternativeName>
        <fullName evidence="9">Soluble cytochrome f</fullName>
    </alternativeName>
</protein>
<evidence type="ECO:0000256" key="8">
    <source>
        <dbReference type="ARBA" id="ARBA00023078"/>
    </source>
</evidence>
<feature type="domain" description="Cytochrome c" evidence="10">
    <location>
        <begin position="26"/>
        <end position="106"/>
    </location>
</feature>
<feature type="binding site" description="axial binding residue" evidence="9">
    <location>
        <position position="43"/>
    </location>
    <ligand>
        <name>heme c</name>
        <dbReference type="ChEBI" id="CHEBI:61717"/>
    </ligand>
    <ligandPart>
        <name>Fe</name>
        <dbReference type="ChEBI" id="CHEBI:18248"/>
    </ligandPart>
</feature>
<sequence precursor="true">MRKIISLLLLGITIFTFAFSSPALASDTANGAKIFGANCASCHVGGKNLVQANKSLSKSDLEKYGMYSQEAIVTQVTNGKNAMPMFQGRLKPEQAADVAAYVLEQAEKGW</sequence>
<keyword evidence="3 9" id="KW-0813">Transport</keyword>
<evidence type="ECO:0000256" key="3">
    <source>
        <dbReference type="ARBA" id="ARBA00022448"/>
    </source>
</evidence>
<dbReference type="Pfam" id="PF13442">
    <property type="entry name" value="Cytochrome_CBB3"/>
    <property type="match status" value="1"/>
</dbReference>
<evidence type="ECO:0000256" key="9">
    <source>
        <dbReference type="HAMAP-Rule" id="MF_00594"/>
    </source>
</evidence>
<evidence type="ECO:0000256" key="1">
    <source>
        <dbReference type="ARBA" id="ARBA00004518"/>
    </source>
</evidence>
<dbReference type="Gene3D" id="1.10.760.10">
    <property type="entry name" value="Cytochrome c-like domain"/>
    <property type="match status" value="1"/>
</dbReference>
<dbReference type="RefSeq" id="WP_323196345.1">
    <property type="nucleotide sequence ID" value="NZ_JAYGHG010000017.1"/>
</dbReference>
<dbReference type="PANTHER" id="PTHR34688">
    <property type="entry name" value="CYTOCHROME C6, CHLOROPLASTIC"/>
    <property type="match status" value="1"/>
</dbReference>
<dbReference type="PROSITE" id="PS51007">
    <property type="entry name" value="CYTC"/>
    <property type="match status" value="1"/>
</dbReference>
<accession>A0ABU5UEQ8</accession>
<dbReference type="PANTHER" id="PTHR34688:SF2">
    <property type="entry name" value="CYTOCHROME C6, CHLOROPLASTIC"/>
    <property type="match status" value="1"/>
</dbReference>
<evidence type="ECO:0000313" key="11">
    <source>
        <dbReference type="EMBL" id="MEA5582020.1"/>
    </source>
</evidence>
<keyword evidence="6 9" id="KW-0249">Electron transport</keyword>
<comment type="subcellular location">
    <subcellularLocation>
        <location evidence="1 9">Cellular thylakoid lumen</location>
    </subcellularLocation>
</comment>
<keyword evidence="7 9" id="KW-0408">Iron</keyword>
<organism evidence="11 12">
    <name type="scientific">Nodularia harveyana UHCC-0300</name>
    <dbReference type="NCBI Taxonomy" id="2974287"/>
    <lineage>
        <taxon>Bacteria</taxon>
        <taxon>Bacillati</taxon>
        <taxon>Cyanobacteriota</taxon>
        <taxon>Cyanophyceae</taxon>
        <taxon>Nostocales</taxon>
        <taxon>Nodulariaceae</taxon>
        <taxon>Nodularia</taxon>
    </lineage>
</organism>
<evidence type="ECO:0000256" key="7">
    <source>
        <dbReference type="ARBA" id="ARBA00023004"/>
    </source>
</evidence>
<reference evidence="11 12" key="1">
    <citation type="submission" date="2023-12" db="EMBL/GenBank/DDBJ databases">
        <title>Baltic Sea Cyanobacteria.</title>
        <authorList>
            <person name="Delbaje E."/>
            <person name="Fewer D.P."/>
            <person name="Shishido T.K."/>
        </authorList>
    </citation>
    <scope>NUCLEOTIDE SEQUENCE [LARGE SCALE GENOMIC DNA]</scope>
    <source>
        <strain evidence="11 12">UHCC-0300</strain>
    </source>
</reference>
<evidence type="ECO:0000256" key="6">
    <source>
        <dbReference type="ARBA" id="ARBA00022982"/>
    </source>
</evidence>
<keyword evidence="8 9" id="KW-0793">Thylakoid</keyword>
<keyword evidence="4 9" id="KW-0349">Heme</keyword>
<dbReference type="InterPro" id="IPR036909">
    <property type="entry name" value="Cyt_c-like_dom_sf"/>
</dbReference>
<comment type="caution">
    <text evidence="11">The sequence shown here is derived from an EMBL/GenBank/DDBJ whole genome shotgun (WGS) entry which is preliminary data.</text>
</comment>
<name>A0ABU5UEQ8_9CYAN</name>
<feature type="signal peptide" evidence="9">
    <location>
        <begin position="1"/>
        <end position="25"/>
    </location>
</feature>
<feature type="chain" id="PRO_5044932782" description="Cytochrome c6" evidence="9">
    <location>
        <begin position="26"/>
        <end position="110"/>
    </location>
</feature>
<keyword evidence="9" id="KW-0732">Signal</keyword>
<keyword evidence="9" id="KW-0602">Photosynthesis</keyword>
<dbReference type="InterPro" id="IPR008168">
    <property type="entry name" value="Cyt_C_IC"/>
</dbReference>
<feature type="binding site" description="covalent" evidence="9">
    <location>
        <position position="42"/>
    </location>
    <ligand>
        <name>heme c</name>
        <dbReference type="ChEBI" id="CHEBI:61717"/>
    </ligand>
</feature>
<dbReference type="Proteomes" id="UP001302120">
    <property type="component" value="Unassembled WGS sequence"/>
</dbReference>
<keyword evidence="12" id="KW-1185">Reference proteome</keyword>
<dbReference type="SUPFAM" id="SSF46626">
    <property type="entry name" value="Cytochrome c"/>
    <property type="match status" value="1"/>
</dbReference>
<evidence type="ECO:0000256" key="5">
    <source>
        <dbReference type="ARBA" id="ARBA00022723"/>
    </source>
</evidence>
<feature type="binding site" description="covalent" evidence="9">
    <location>
        <position position="39"/>
    </location>
    <ligand>
        <name>heme c</name>
        <dbReference type="ChEBI" id="CHEBI:61717"/>
    </ligand>
</feature>
<evidence type="ECO:0000259" key="10">
    <source>
        <dbReference type="PROSITE" id="PS51007"/>
    </source>
</evidence>
<comment type="subunit">
    <text evidence="9">Monomer.</text>
</comment>
<evidence type="ECO:0000256" key="2">
    <source>
        <dbReference type="ARBA" id="ARBA00009650"/>
    </source>
</evidence>
<comment type="PTM">
    <text evidence="9">Binds 1 heme c group per subunit.</text>
</comment>
<dbReference type="HAMAP" id="MF_00594">
    <property type="entry name" value="Cytc_PetJ"/>
    <property type="match status" value="1"/>
</dbReference>
<evidence type="ECO:0000313" key="12">
    <source>
        <dbReference type="Proteomes" id="UP001302120"/>
    </source>
</evidence>
<gene>
    <name evidence="9" type="primary">petJ</name>
    <name evidence="11" type="ORF">VB620_11785</name>
</gene>
<comment type="similarity">
    <text evidence="2 9">Belongs to the cytochrome c family. PetJ subfamily.</text>
</comment>
<comment type="function">
    <text evidence="9">Functions as an electron carrier between membrane-bound cytochrome b6-f and photosystem I in oxygenic photosynthesis.</text>
</comment>
<dbReference type="InterPro" id="IPR009056">
    <property type="entry name" value="Cyt_c-like_dom"/>
</dbReference>